<dbReference type="InterPro" id="IPR036047">
    <property type="entry name" value="F-box-like_dom_sf"/>
</dbReference>
<dbReference type="AlphaFoldDB" id="A0A162V071"/>
<protein>
    <recommendedName>
        <fullName evidence="1">F-box domain-containing protein</fullName>
    </recommendedName>
</protein>
<dbReference type="SUPFAM" id="SSF52047">
    <property type="entry name" value="RNI-like"/>
    <property type="match status" value="2"/>
</dbReference>
<dbReference type="GeneID" id="28991081"/>
<dbReference type="EMBL" id="KV440972">
    <property type="protein sequence ID" value="OAD79133.1"/>
    <property type="molecule type" value="Genomic_DNA"/>
</dbReference>
<proteinExistence type="predicted"/>
<dbReference type="Gene3D" id="1.20.1280.50">
    <property type="match status" value="1"/>
</dbReference>
<evidence type="ECO:0000313" key="2">
    <source>
        <dbReference type="EMBL" id="OAD79133.1"/>
    </source>
</evidence>
<evidence type="ECO:0000313" key="3">
    <source>
        <dbReference type="Proteomes" id="UP000077315"/>
    </source>
</evidence>
<dbReference type="InterPro" id="IPR032675">
    <property type="entry name" value="LRR_dom_sf"/>
</dbReference>
<sequence>MLATELPFEIITNIARLLPARDICNGSLVCQAWYQPFSDSLWHTVKIQSRSKLEALCNHLSEPNRHKVVRQLEIGAQLQLEGKQLSLILQSFHSLHTLILATGSLSASCFKPEMAWNKWDSLHRLDFHAYNNDLEHTLNILSSLPALRQLTYLTNRSGEASLHVCDMERIHSYLPGLEKLTLSANLALLGADDIQTMSEFTMKPANKLKHVKFAFGCVDLRWVSYWALKYPNLRMLEWNPYYDSTRNYSYVDEAAEMLCYISRPFNRLETIRLLEASRNRCLHQPFVGLMSRFGRGFRRLEYDIAFDDQYYATTDGIKEVLRDGLSNRVETLDMRIYYPVQGPNTLIPLALGVCPSLLYLKLQVFDIDFAIDVLLDNCMALETLNLTCRGIALSKGSSLITTTKPHPLQSFELHEGTTTPAVFNYLSDRCRKLTNMQLNCVKIIGRVSDTAGSLKIDMPHTHFQQLQLNQISYFSSVRGSECKNKMHFISFTQQILSQRKWYHWNGYWSCHEMSNPYRRLPDNQVKYVEEYYGAFTSRQTPSPCQHHELYIAPYISSTAWKNDLTRGYIDMHCASIDSLILKN</sequence>
<gene>
    <name evidence="2" type="ORF">PHYBLDRAFT_139170</name>
</gene>
<reference evidence="3" key="1">
    <citation type="submission" date="2015-06" db="EMBL/GenBank/DDBJ databases">
        <title>Expansion of signal transduction pathways in fungi by whole-genome duplication.</title>
        <authorList>
            <consortium name="DOE Joint Genome Institute"/>
            <person name="Corrochano L.M."/>
            <person name="Kuo A."/>
            <person name="Marcet-Houben M."/>
            <person name="Polaino S."/>
            <person name="Salamov A."/>
            <person name="Villalobos J.M."/>
            <person name="Alvarez M.I."/>
            <person name="Avalos J."/>
            <person name="Benito E.P."/>
            <person name="Benoit I."/>
            <person name="Burger G."/>
            <person name="Camino L.P."/>
            <person name="Canovas D."/>
            <person name="Cerda-Olmedo E."/>
            <person name="Cheng J.-F."/>
            <person name="Dominguez A."/>
            <person name="Elias M."/>
            <person name="Eslava A.P."/>
            <person name="Glaser F."/>
            <person name="Grimwood J."/>
            <person name="Gutierrez G."/>
            <person name="Heitman J."/>
            <person name="Henrissat B."/>
            <person name="Iturriaga E.A."/>
            <person name="Lang B.F."/>
            <person name="Lavin J.L."/>
            <person name="Lee S."/>
            <person name="Li W."/>
            <person name="Lindquist E."/>
            <person name="Lopez-Garcia S."/>
            <person name="Luque E.M."/>
            <person name="Marcos A.T."/>
            <person name="Martin J."/>
            <person name="McCluskey K."/>
            <person name="Medina H.R."/>
            <person name="Miralles-Duran A."/>
            <person name="Miyazaki A."/>
            <person name="Munoz-Torres E."/>
            <person name="Oguiza J.A."/>
            <person name="Ohm R."/>
            <person name="Olmedo M."/>
            <person name="Orejas M."/>
            <person name="Ortiz-Castellanos L."/>
            <person name="Pisabarro A.G."/>
            <person name="Rodriguez-Romero J."/>
            <person name="Ruiz-Herrera J."/>
            <person name="Ruiz-Vazquez R."/>
            <person name="Sanz C."/>
            <person name="Schackwitz W."/>
            <person name="Schmutz J."/>
            <person name="Shahriari M."/>
            <person name="Shelest E."/>
            <person name="Silva-Franco F."/>
            <person name="Soanes D."/>
            <person name="Syed K."/>
            <person name="Tagua V.G."/>
            <person name="Talbot N.J."/>
            <person name="Thon M."/>
            <person name="De vries R.P."/>
            <person name="Wiebenga A."/>
            <person name="Yadav J.S."/>
            <person name="Braun E.L."/>
            <person name="Baker S."/>
            <person name="Garre V."/>
            <person name="Horwitz B."/>
            <person name="Torres-Martinez S."/>
            <person name="Idnurm A."/>
            <person name="Herrera-Estrella A."/>
            <person name="Gabaldon T."/>
            <person name="Grigoriev I.V."/>
        </authorList>
    </citation>
    <scope>NUCLEOTIDE SEQUENCE [LARGE SCALE GENOMIC DNA]</scope>
    <source>
        <strain evidence="3">NRRL 1555(-)</strain>
    </source>
</reference>
<dbReference type="InterPro" id="IPR001810">
    <property type="entry name" value="F-box_dom"/>
</dbReference>
<dbReference type="PANTHER" id="PTHR31639">
    <property type="entry name" value="F-BOX PROTEIN-LIKE"/>
    <property type="match status" value="1"/>
</dbReference>
<name>A0A162V071_PHYB8</name>
<dbReference type="Pfam" id="PF12937">
    <property type="entry name" value="F-box-like"/>
    <property type="match status" value="1"/>
</dbReference>
<dbReference type="Gene3D" id="3.80.10.10">
    <property type="entry name" value="Ribonuclease Inhibitor"/>
    <property type="match status" value="1"/>
</dbReference>
<feature type="domain" description="F-box" evidence="1">
    <location>
        <begin position="1"/>
        <end position="45"/>
    </location>
</feature>
<accession>A0A162V071</accession>
<keyword evidence="3" id="KW-1185">Reference proteome</keyword>
<dbReference type="PANTHER" id="PTHR31639:SF256">
    <property type="entry name" value="OS07G0242900 PROTEIN"/>
    <property type="match status" value="1"/>
</dbReference>
<dbReference type="PROSITE" id="PS50181">
    <property type="entry name" value="FBOX"/>
    <property type="match status" value="1"/>
</dbReference>
<dbReference type="SUPFAM" id="SSF81383">
    <property type="entry name" value="F-box domain"/>
    <property type="match status" value="1"/>
</dbReference>
<evidence type="ECO:0000259" key="1">
    <source>
        <dbReference type="PROSITE" id="PS50181"/>
    </source>
</evidence>
<dbReference type="RefSeq" id="XP_018297173.1">
    <property type="nucleotide sequence ID" value="XM_018430175.1"/>
</dbReference>
<dbReference type="InParanoid" id="A0A162V071"/>
<dbReference type="VEuPathDB" id="FungiDB:PHYBLDRAFT_139170"/>
<dbReference type="OrthoDB" id="2387796at2759"/>
<organism evidence="2 3">
    <name type="scientific">Phycomyces blakesleeanus (strain ATCC 8743b / DSM 1359 / FGSC 10004 / NBRC 33097 / NRRL 1555)</name>
    <dbReference type="NCBI Taxonomy" id="763407"/>
    <lineage>
        <taxon>Eukaryota</taxon>
        <taxon>Fungi</taxon>
        <taxon>Fungi incertae sedis</taxon>
        <taxon>Mucoromycota</taxon>
        <taxon>Mucoromycotina</taxon>
        <taxon>Mucoromycetes</taxon>
        <taxon>Mucorales</taxon>
        <taxon>Phycomycetaceae</taxon>
        <taxon>Phycomyces</taxon>
    </lineage>
</organism>
<dbReference type="CDD" id="cd09917">
    <property type="entry name" value="F-box_SF"/>
    <property type="match status" value="1"/>
</dbReference>
<dbReference type="Proteomes" id="UP000077315">
    <property type="component" value="Unassembled WGS sequence"/>
</dbReference>